<evidence type="ECO:0000259" key="2">
    <source>
        <dbReference type="PROSITE" id="PS51387"/>
    </source>
</evidence>
<accession>A0A841LHZ1</accession>
<keyword evidence="1" id="KW-0285">Flavoprotein</keyword>
<dbReference type="InterPro" id="IPR016169">
    <property type="entry name" value="FAD-bd_PCMH_sub2"/>
</dbReference>
<keyword evidence="1" id="KW-0274">FAD</keyword>
<dbReference type="PANTHER" id="PTHR43762:SF1">
    <property type="entry name" value="D-ARABINONO-1,4-LACTONE OXIDASE"/>
    <property type="match status" value="1"/>
</dbReference>
<proteinExistence type="predicted"/>
<comment type="caution">
    <text evidence="3">The sequence shown here is derived from an EMBL/GenBank/DDBJ whole genome shotgun (WGS) entry which is preliminary data.</text>
</comment>
<dbReference type="InterPro" id="IPR006094">
    <property type="entry name" value="Oxid_FAD_bind_N"/>
</dbReference>
<dbReference type="PROSITE" id="PS51387">
    <property type="entry name" value="FAD_PCMH"/>
    <property type="match status" value="1"/>
</dbReference>
<dbReference type="EMBL" id="JACIIV010000025">
    <property type="protein sequence ID" value="MBB6228812.1"/>
    <property type="molecule type" value="Genomic_DNA"/>
</dbReference>
<organism evidence="3 4">
    <name type="scientific">Polymorphobacter multimanifer</name>
    <dbReference type="NCBI Taxonomy" id="1070431"/>
    <lineage>
        <taxon>Bacteria</taxon>
        <taxon>Pseudomonadati</taxon>
        <taxon>Pseudomonadota</taxon>
        <taxon>Alphaproteobacteria</taxon>
        <taxon>Sphingomonadales</taxon>
        <taxon>Sphingosinicellaceae</taxon>
        <taxon>Polymorphobacter</taxon>
    </lineage>
</organism>
<dbReference type="AlphaFoldDB" id="A0A841LHZ1"/>
<dbReference type="GO" id="GO:0016899">
    <property type="term" value="F:oxidoreductase activity, acting on the CH-OH group of donors, oxygen as acceptor"/>
    <property type="evidence" value="ECO:0007669"/>
    <property type="project" value="InterPro"/>
</dbReference>
<dbReference type="InterPro" id="IPR016166">
    <property type="entry name" value="FAD-bd_PCMH"/>
</dbReference>
<evidence type="ECO:0000313" key="3">
    <source>
        <dbReference type="EMBL" id="MBB6228812.1"/>
    </source>
</evidence>
<gene>
    <name evidence="3" type="ORF">FHS79_003004</name>
</gene>
<dbReference type="RefSeq" id="WP_184201843.1">
    <property type="nucleotide sequence ID" value="NZ_BMOX01000092.1"/>
</dbReference>
<dbReference type="InterPro" id="IPR010031">
    <property type="entry name" value="FAD_lactone_oxidase-like"/>
</dbReference>
<dbReference type="Gene3D" id="3.30.465.10">
    <property type="match status" value="1"/>
</dbReference>
<dbReference type="SUPFAM" id="SSF56176">
    <property type="entry name" value="FAD-binding/transporter-associated domain-like"/>
    <property type="match status" value="1"/>
</dbReference>
<feature type="domain" description="FAD-binding PCMH-type" evidence="2">
    <location>
        <begin position="34"/>
        <end position="233"/>
    </location>
</feature>
<dbReference type="InterPro" id="IPR036318">
    <property type="entry name" value="FAD-bd_PCMH-like_sf"/>
</dbReference>
<keyword evidence="4" id="KW-1185">Reference proteome</keyword>
<evidence type="ECO:0000256" key="1">
    <source>
        <dbReference type="ARBA" id="ARBA00022827"/>
    </source>
</evidence>
<dbReference type="PANTHER" id="PTHR43762">
    <property type="entry name" value="L-GULONOLACTONE OXIDASE"/>
    <property type="match status" value="1"/>
</dbReference>
<reference evidence="3 4" key="1">
    <citation type="submission" date="2020-08" db="EMBL/GenBank/DDBJ databases">
        <title>Genomic Encyclopedia of Type Strains, Phase IV (KMG-IV): sequencing the most valuable type-strain genomes for metagenomic binning, comparative biology and taxonomic classification.</title>
        <authorList>
            <person name="Goeker M."/>
        </authorList>
    </citation>
    <scope>NUCLEOTIDE SEQUENCE [LARGE SCALE GENOMIC DNA]</scope>
    <source>
        <strain evidence="3 4">DSM 102189</strain>
    </source>
</reference>
<protein>
    <submittedName>
        <fullName evidence="3">FAD/FMN-containing dehydrogenase</fullName>
    </submittedName>
</protein>
<dbReference type="Proteomes" id="UP000538147">
    <property type="component" value="Unassembled WGS sequence"/>
</dbReference>
<name>A0A841LHZ1_9SPHN</name>
<dbReference type="GO" id="GO:0071949">
    <property type="term" value="F:FAD binding"/>
    <property type="evidence" value="ECO:0007669"/>
    <property type="project" value="InterPro"/>
</dbReference>
<sequence>MAEDAQLIRRGPGTTVNFHGTVKGPAAERWYIANEPGGPSIAGLRKTAGRLQALIQAAMTAEMRLRCHGARWSFSEICDPAGGWILQTDQLNWQFRLSASSLDPGFRGIAEELLLAQCGASIAEINAELENNGQALRTSGASNGQTIAGAIGTGVHGSAVDVGAMQSQVAGLHIVTATRSLWLERPSDPVMGADFASKLGAELVRDDLLFEAALVSLGALGIVHAVLLRTTGRYLLRSWLMPLPTADVTRALNTLDFAGAPLPLAHARPYFFQAVMDPARPDTMHCTVRYKQPCPPGHVRDNALKSGYEAGNDLPGVLAKLLDVAPAMRQTVVSLLIKSELRPFADRLGLPGETYSYTAARPGSAGSAMAVPVGYTSRALDLARRVFAANTGAPVIIACRFVRRSPGLLSFTRYDPCCVLDVDGLDNEAVRTVMEGVRAAFDADGLPYAQHWGKLHGLTAARVRSSYGSNLDRWTAARHRLLPDTAQREVFSIPLFDSLGLNA</sequence>
<evidence type="ECO:0000313" key="4">
    <source>
        <dbReference type="Proteomes" id="UP000538147"/>
    </source>
</evidence>
<dbReference type="Pfam" id="PF01565">
    <property type="entry name" value="FAD_binding_4"/>
    <property type="match status" value="1"/>
</dbReference>